<evidence type="ECO:0000259" key="1">
    <source>
        <dbReference type="Pfam" id="PF24840"/>
    </source>
</evidence>
<dbReference type="PANTHER" id="PTHR35393:SF1">
    <property type="entry name" value="SNOAL-LIKE DOMAIN-CONTAINING PROTEIN"/>
    <property type="match status" value="1"/>
</dbReference>
<proteinExistence type="predicted"/>
<dbReference type="Proteomes" id="UP000789570">
    <property type="component" value="Unassembled WGS sequence"/>
</dbReference>
<dbReference type="Pfam" id="PF24840">
    <property type="entry name" value="NTF2_SigF"/>
    <property type="match status" value="1"/>
</dbReference>
<evidence type="ECO:0000313" key="2">
    <source>
        <dbReference type="EMBL" id="CAG8521732.1"/>
    </source>
</evidence>
<keyword evidence="3" id="KW-1185">Reference proteome</keyword>
<dbReference type="AlphaFoldDB" id="A0A9N9AAB8"/>
<protein>
    <submittedName>
        <fullName evidence="2">14728_t:CDS:1</fullName>
    </submittedName>
</protein>
<dbReference type="InterPro" id="IPR057514">
    <property type="entry name" value="NTF2_SigF"/>
</dbReference>
<accession>A0A9N9AAB8</accession>
<evidence type="ECO:0000313" key="3">
    <source>
        <dbReference type="Proteomes" id="UP000789570"/>
    </source>
</evidence>
<dbReference type="OrthoDB" id="2344312at2759"/>
<name>A0A9N9AAB8_9GLOM</name>
<gene>
    <name evidence="2" type="ORF">FCALED_LOCUS4734</name>
</gene>
<reference evidence="2" key="1">
    <citation type="submission" date="2021-06" db="EMBL/GenBank/DDBJ databases">
        <authorList>
            <person name="Kallberg Y."/>
            <person name="Tangrot J."/>
            <person name="Rosling A."/>
        </authorList>
    </citation>
    <scope>NUCLEOTIDE SEQUENCE</scope>
    <source>
        <strain evidence="2">UK204</strain>
    </source>
</reference>
<dbReference type="PANTHER" id="PTHR35393">
    <property type="entry name" value="CHROMOSOME 1, WHOLE GENOME SHOTGUN SEQUENCE"/>
    <property type="match status" value="1"/>
</dbReference>
<sequence>MNNPLDEISNVLYNIFTNPDKSALEKEVKRTFTHNSEFKHFLATVPAGIGSREKIISHYKFFRGVYRSNTLDIHEKWFNEPSGRMVLDVTEYIQFIYSPWRQTPLRLYIIFNLQKNEGGKYFINRHEDLCQPEDLLGVYIPYVAPTLLVMTKRAISFITMLVGSTFNSIGWC</sequence>
<organism evidence="2 3">
    <name type="scientific">Funneliformis caledonium</name>
    <dbReference type="NCBI Taxonomy" id="1117310"/>
    <lineage>
        <taxon>Eukaryota</taxon>
        <taxon>Fungi</taxon>
        <taxon>Fungi incertae sedis</taxon>
        <taxon>Mucoromycota</taxon>
        <taxon>Glomeromycotina</taxon>
        <taxon>Glomeromycetes</taxon>
        <taxon>Glomerales</taxon>
        <taxon>Glomeraceae</taxon>
        <taxon>Funneliformis</taxon>
    </lineage>
</organism>
<dbReference type="EMBL" id="CAJVPQ010000943">
    <property type="protein sequence ID" value="CAG8521732.1"/>
    <property type="molecule type" value="Genomic_DNA"/>
</dbReference>
<comment type="caution">
    <text evidence="2">The sequence shown here is derived from an EMBL/GenBank/DDBJ whole genome shotgun (WGS) entry which is preliminary data.</text>
</comment>
<feature type="domain" description="SigF-like NTF2-like" evidence="1">
    <location>
        <begin position="1"/>
        <end position="171"/>
    </location>
</feature>